<dbReference type="Proteomes" id="UP000823388">
    <property type="component" value="Chromosome 4K"/>
</dbReference>
<organism evidence="2 3">
    <name type="scientific">Panicum virgatum</name>
    <name type="common">Blackwell switchgrass</name>
    <dbReference type="NCBI Taxonomy" id="38727"/>
    <lineage>
        <taxon>Eukaryota</taxon>
        <taxon>Viridiplantae</taxon>
        <taxon>Streptophyta</taxon>
        <taxon>Embryophyta</taxon>
        <taxon>Tracheophyta</taxon>
        <taxon>Spermatophyta</taxon>
        <taxon>Magnoliopsida</taxon>
        <taxon>Liliopsida</taxon>
        <taxon>Poales</taxon>
        <taxon>Poaceae</taxon>
        <taxon>PACMAD clade</taxon>
        <taxon>Panicoideae</taxon>
        <taxon>Panicodae</taxon>
        <taxon>Paniceae</taxon>
        <taxon>Panicinae</taxon>
        <taxon>Panicum</taxon>
        <taxon>Panicum sect. Hiantes</taxon>
    </lineage>
</organism>
<proteinExistence type="predicted"/>
<sequence length="454" mass="49618">MDNAMKDKLKDLGFENFLGFSFNAIEDRSLVIFIMDHLKVDPLRIAVEGRELPITPHVVKSVLGIPNGPNTLPVVSGIERKNHQIELRHICDEKGMEELHDDRQLQKPNTRGYSDLKPNEVPRWVIEYFAKHGDGDDWSITCFFMALFDGLLFPTTSLSITGDTYFYCKNINDVCKFDLCSAVVDDLANKVPKWKKSSSSNSPSVQGCVALLLIYYLDNLFCPSHMLIDAKETTRAALFKKTIVDKLAKAGRKQSQDDGTVTYGNLPFRSKVGTCYEDVRGDDAPSPEEVVAPPPKRSRAKTKEAAAPIAPSAPRIGNVKQQNDALKALHDCDRRIYTGMEKFEQGSRLVAEGKLEINEAHKHAIDEIKRIFGGVGAGMFGRGADVMQKGAASSSTAQPAAAAAPPPPPPPQGDMRMPVDDSGSGQVDVEKEHGSSSGTPPPPLPTVGTSLFDV</sequence>
<evidence type="ECO:0000256" key="1">
    <source>
        <dbReference type="SAM" id="MobiDB-lite"/>
    </source>
</evidence>
<keyword evidence="3" id="KW-1185">Reference proteome</keyword>
<feature type="region of interest" description="Disordered" evidence="1">
    <location>
        <begin position="389"/>
        <end position="454"/>
    </location>
</feature>
<name>A0A8T0TQK5_PANVG</name>
<dbReference type="PANTHER" id="PTHR34835">
    <property type="entry name" value="OS07G0283600 PROTEIN-RELATED"/>
    <property type="match status" value="1"/>
</dbReference>
<gene>
    <name evidence="2" type="ORF">PVAP13_4KG127200</name>
</gene>
<feature type="compositionally biased region" description="Low complexity" evidence="1">
    <location>
        <begin position="391"/>
        <end position="403"/>
    </location>
</feature>
<comment type="caution">
    <text evidence="2">The sequence shown here is derived from an EMBL/GenBank/DDBJ whole genome shotgun (WGS) entry which is preliminary data.</text>
</comment>
<protein>
    <submittedName>
        <fullName evidence="2">Uncharacterized protein</fullName>
    </submittedName>
</protein>
<accession>A0A8T0TQK5</accession>
<evidence type="ECO:0000313" key="2">
    <source>
        <dbReference type="EMBL" id="KAG2611124.1"/>
    </source>
</evidence>
<evidence type="ECO:0000313" key="3">
    <source>
        <dbReference type="Proteomes" id="UP000823388"/>
    </source>
</evidence>
<dbReference type="AlphaFoldDB" id="A0A8T0TQK5"/>
<feature type="region of interest" description="Disordered" evidence="1">
    <location>
        <begin position="279"/>
        <end position="307"/>
    </location>
</feature>
<dbReference type="EMBL" id="CM029043">
    <property type="protein sequence ID" value="KAG2611124.1"/>
    <property type="molecule type" value="Genomic_DNA"/>
</dbReference>
<reference evidence="2" key="1">
    <citation type="submission" date="2020-05" db="EMBL/GenBank/DDBJ databases">
        <title>WGS assembly of Panicum virgatum.</title>
        <authorList>
            <person name="Lovell J.T."/>
            <person name="Jenkins J."/>
            <person name="Shu S."/>
            <person name="Juenger T.E."/>
            <person name="Schmutz J."/>
        </authorList>
    </citation>
    <scope>NUCLEOTIDE SEQUENCE</scope>
    <source>
        <strain evidence="2">AP13</strain>
    </source>
</reference>